<dbReference type="AlphaFoldDB" id="A0A0A7EL60"/>
<name>A0A0A7EL60_9GAMM</name>
<dbReference type="OrthoDB" id="6281993at2"/>
<dbReference type="GO" id="GO:0000160">
    <property type="term" value="P:phosphorelay signal transduction system"/>
    <property type="evidence" value="ECO:0007669"/>
    <property type="project" value="InterPro"/>
</dbReference>
<protein>
    <recommendedName>
        <fullName evidence="3">OmpR/PhoB-type domain-containing protein</fullName>
    </recommendedName>
</protein>
<dbReference type="Gene3D" id="1.10.10.10">
    <property type="entry name" value="Winged helix-like DNA-binding domain superfamily/Winged helix DNA-binding domain"/>
    <property type="match status" value="1"/>
</dbReference>
<dbReference type="InterPro" id="IPR001867">
    <property type="entry name" value="OmpR/PhoB-type_DNA-bd"/>
</dbReference>
<dbReference type="KEGG" id="pseo:OM33_17015"/>
<organism evidence="4 5">
    <name type="scientific">Pseudoalteromonas piratica</name>
    <dbReference type="NCBI Taxonomy" id="1348114"/>
    <lineage>
        <taxon>Bacteria</taxon>
        <taxon>Pseudomonadati</taxon>
        <taxon>Pseudomonadota</taxon>
        <taxon>Gammaproteobacteria</taxon>
        <taxon>Alteromonadales</taxon>
        <taxon>Pseudoalteromonadaceae</taxon>
        <taxon>Pseudoalteromonas</taxon>
    </lineage>
</organism>
<dbReference type="InterPro" id="IPR016032">
    <property type="entry name" value="Sig_transdc_resp-reg_C-effctor"/>
</dbReference>
<dbReference type="GO" id="GO:0006355">
    <property type="term" value="P:regulation of DNA-templated transcription"/>
    <property type="evidence" value="ECO:0007669"/>
    <property type="project" value="InterPro"/>
</dbReference>
<keyword evidence="5" id="KW-1185">Reference proteome</keyword>
<feature type="DNA-binding region" description="OmpR/PhoB-type" evidence="2">
    <location>
        <begin position="1"/>
        <end position="95"/>
    </location>
</feature>
<dbReference type="SMART" id="SM00862">
    <property type="entry name" value="Trans_reg_C"/>
    <property type="match status" value="1"/>
</dbReference>
<evidence type="ECO:0000259" key="3">
    <source>
        <dbReference type="PROSITE" id="PS51755"/>
    </source>
</evidence>
<gene>
    <name evidence="4" type="ORF">OM33_17015</name>
</gene>
<dbReference type="InterPro" id="IPR011990">
    <property type="entry name" value="TPR-like_helical_dom_sf"/>
</dbReference>
<dbReference type="Proteomes" id="UP000030341">
    <property type="component" value="Chromosome 2"/>
</dbReference>
<dbReference type="STRING" id="1348114.OM33_17015"/>
<evidence type="ECO:0000313" key="4">
    <source>
        <dbReference type="EMBL" id="AIY66811.1"/>
    </source>
</evidence>
<dbReference type="EMBL" id="CP009889">
    <property type="protein sequence ID" value="AIY66811.1"/>
    <property type="molecule type" value="Genomic_DNA"/>
</dbReference>
<evidence type="ECO:0000256" key="1">
    <source>
        <dbReference type="ARBA" id="ARBA00023125"/>
    </source>
</evidence>
<dbReference type="GO" id="GO:0003677">
    <property type="term" value="F:DNA binding"/>
    <property type="evidence" value="ECO:0007669"/>
    <property type="project" value="UniProtKB-UniRule"/>
</dbReference>
<dbReference type="HOGENOM" id="CLU_821024_0_0_6"/>
<dbReference type="Pfam" id="PF00486">
    <property type="entry name" value="Trans_reg_C"/>
    <property type="match status" value="1"/>
</dbReference>
<evidence type="ECO:0000313" key="5">
    <source>
        <dbReference type="Proteomes" id="UP000030341"/>
    </source>
</evidence>
<sequence>MAIYQFLDFTFCDQTFNLFQAGDELAIRPKTAQALLYFLQHPNRLISKQQLFHALWQSSDVQDYRLFQIISELRKLSPEHNLIRTQPNSGYIWQTDVSLTVANDKKRIKTFAVAASLLCVSCISSLIFFNSEHSQQKQVMMPAMSSYSNAVLAFQEADYSRAEKWLNFSLNENPDSIDAQLLLAEVKYLQEQHNTANTLAFAVLNKASETSYYRAQALDLLSRIAFKTNQLDEALRFAVKGKQLIKGEVATCSAHVVDKRIASIIENTKNTELNKALAQTENDNSATMLISNIPTEASQAKASVSQLCQQLTQPISALDKSSITPEYTLFYHEKPLYT</sequence>
<dbReference type="InterPro" id="IPR036388">
    <property type="entry name" value="WH-like_DNA-bd_sf"/>
</dbReference>
<dbReference type="eggNOG" id="COG3710">
    <property type="taxonomic scope" value="Bacteria"/>
</dbReference>
<dbReference type="RefSeq" id="WP_040135341.1">
    <property type="nucleotide sequence ID" value="NZ_CP009889.1"/>
</dbReference>
<feature type="domain" description="OmpR/PhoB-type" evidence="3">
    <location>
        <begin position="1"/>
        <end position="95"/>
    </location>
</feature>
<dbReference type="SUPFAM" id="SSF46894">
    <property type="entry name" value="C-terminal effector domain of the bipartite response regulators"/>
    <property type="match status" value="1"/>
</dbReference>
<dbReference type="Gene3D" id="1.25.40.10">
    <property type="entry name" value="Tetratricopeptide repeat domain"/>
    <property type="match status" value="1"/>
</dbReference>
<dbReference type="SUPFAM" id="SSF48452">
    <property type="entry name" value="TPR-like"/>
    <property type="match status" value="1"/>
</dbReference>
<evidence type="ECO:0000256" key="2">
    <source>
        <dbReference type="PROSITE-ProRule" id="PRU01091"/>
    </source>
</evidence>
<dbReference type="PROSITE" id="PS51755">
    <property type="entry name" value="OMPR_PHOB"/>
    <property type="match status" value="1"/>
</dbReference>
<proteinExistence type="predicted"/>
<reference evidence="4 5" key="1">
    <citation type="submission" date="2014-11" db="EMBL/GenBank/DDBJ databases">
        <title>Complete Genome Sequence of Pseudoalteromonas sp. Strain OCN003 Isolated from Kaneohe Bay, Oahu, Hawaii.</title>
        <authorList>
            <person name="Beurmann S."/>
            <person name="Videau P."/>
            <person name="Ushijima B."/>
            <person name="Smith A.M."/>
            <person name="Aeby G.S."/>
            <person name="Callahan S.M."/>
            <person name="Belcaid M."/>
        </authorList>
    </citation>
    <scope>NUCLEOTIDE SEQUENCE [LARGE SCALE GENOMIC DNA]</scope>
    <source>
        <strain evidence="4 5">OCN003</strain>
    </source>
</reference>
<keyword evidence="1 2" id="KW-0238">DNA-binding</keyword>
<accession>A0A0A7EL60</accession>